<name>A0AAD4E2E9_9AGAM</name>
<dbReference type="GeneID" id="64666206"/>
<evidence type="ECO:0000313" key="2">
    <source>
        <dbReference type="Proteomes" id="UP001195769"/>
    </source>
</evidence>
<keyword evidence="2" id="KW-1185">Reference proteome</keyword>
<sequence>MGELARWASLQARSNKKAFPGAPICSERNPNTPMANNGSPQHFHSLGETFQCLWDGEFAGFHCNNLIFGYDTSSHLRDRHGIRGPDDLHVLCRFLGCNTMIKKQNLAWHVQANHFGIRYFCNTCNQPFTCTYNLEVHKRSCSYVRTFSPSCITGANYSILGEYVDAEAAGRNGGLMGIGGRRNGRGHGCPLDLRIDLYLKLAKMWTLKKAVAGQ</sequence>
<evidence type="ECO:0000313" key="1">
    <source>
        <dbReference type="EMBL" id="KAG1898480.1"/>
    </source>
</evidence>
<accession>A0AAD4E2E9</accession>
<organism evidence="1 2">
    <name type="scientific">Suillus fuscotomentosus</name>
    <dbReference type="NCBI Taxonomy" id="1912939"/>
    <lineage>
        <taxon>Eukaryota</taxon>
        <taxon>Fungi</taxon>
        <taxon>Dikarya</taxon>
        <taxon>Basidiomycota</taxon>
        <taxon>Agaricomycotina</taxon>
        <taxon>Agaricomycetes</taxon>
        <taxon>Agaricomycetidae</taxon>
        <taxon>Boletales</taxon>
        <taxon>Suillineae</taxon>
        <taxon>Suillaceae</taxon>
        <taxon>Suillus</taxon>
    </lineage>
</organism>
<evidence type="ECO:0008006" key="3">
    <source>
        <dbReference type="Google" id="ProtNLM"/>
    </source>
</evidence>
<dbReference type="EMBL" id="JABBWK010000039">
    <property type="protein sequence ID" value="KAG1898480.1"/>
    <property type="molecule type" value="Genomic_DNA"/>
</dbReference>
<protein>
    <recommendedName>
        <fullName evidence="3">C2H2-type domain-containing protein</fullName>
    </recommendedName>
</protein>
<dbReference type="AlphaFoldDB" id="A0AAD4E2E9"/>
<dbReference type="RefSeq" id="XP_041224056.1">
    <property type="nucleotide sequence ID" value="XM_041371908.1"/>
</dbReference>
<gene>
    <name evidence="1" type="ORF">F5891DRAFT_461401</name>
</gene>
<reference evidence="1" key="1">
    <citation type="journal article" date="2020" name="New Phytol.">
        <title>Comparative genomics reveals dynamic genome evolution in host specialist ectomycorrhizal fungi.</title>
        <authorList>
            <person name="Lofgren L.A."/>
            <person name="Nguyen N.H."/>
            <person name="Vilgalys R."/>
            <person name="Ruytinx J."/>
            <person name="Liao H.L."/>
            <person name="Branco S."/>
            <person name="Kuo A."/>
            <person name="LaButti K."/>
            <person name="Lipzen A."/>
            <person name="Andreopoulos W."/>
            <person name="Pangilinan J."/>
            <person name="Riley R."/>
            <person name="Hundley H."/>
            <person name="Na H."/>
            <person name="Barry K."/>
            <person name="Grigoriev I.V."/>
            <person name="Stajich J.E."/>
            <person name="Kennedy P.G."/>
        </authorList>
    </citation>
    <scope>NUCLEOTIDE SEQUENCE</scope>
    <source>
        <strain evidence="1">FC203</strain>
    </source>
</reference>
<comment type="caution">
    <text evidence="1">The sequence shown here is derived from an EMBL/GenBank/DDBJ whole genome shotgun (WGS) entry which is preliminary data.</text>
</comment>
<proteinExistence type="predicted"/>
<dbReference type="Proteomes" id="UP001195769">
    <property type="component" value="Unassembled WGS sequence"/>
</dbReference>